<keyword evidence="1" id="KW-1133">Transmembrane helix</keyword>
<feature type="transmembrane region" description="Helical" evidence="1">
    <location>
        <begin position="76"/>
        <end position="97"/>
    </location>
</feature>
<feature type="transmembrane region" description="Helical" evidence="1">
    <location>
        <begin position="44"/>
        <end position="64"/>
    </location>
</feature>
<dbReference type="EMBL" id="CP054840">
    <property type="protein sequence ID" value="QKV51488.1"/>
    <property type="molecule type" value="Genomic_DNA"/>
</dbReference>
<dbReference type="RefSeq" id="WP_175502425.1">
    <property type="nucleotide sequence ID" value="NZ_CP054840.1"/>
</dbReference>
<proteinExistence type="predicted"/>
<dbReference type="Proteomes" id="UP000509579">
    <property type="component" value="Chromosome"/>
</dbReference>
<protein>
    <recommendedName>
        <fullName evidence="4">Pilus assembly protein</fullName>
    </recommendedName>
</protein>
<reference evidence="2 3" key="1">
    <citation type="submission" date="2020-06" db="EMBL/GenBank/DDBJ databases">
        <title>Acidovorax antarctica sp. nov., isolated from Corinth ice sheet soil, Antarctic Fields Peninsula.</title>
        <authorList>
            <person name="Xu Q."/>
            <person name="Peng F."/>
        </authorList>
    </citation>
    <scope>NUCLEOTIDE SEQUENCE [LARGE SCALE GENOMIC DNA]</scope>
    <source>
        <strain evidence="2 3">16-35-5</strain>
    </source>
</reference>
<name>A0A6N1WXW5_9BURK</name>
<keyword evidence="1" id="KW-0812">Transmembrane</keyword>
<feature type="transmembrane region" description="Helical" evidence="1">
    <location>
        <begin position="7"/>
        <end position="32"/>
    </location>
</feature>
<evidence type="ECO:0008006" key="4">
    <source>
        <dbReference type="Google" id="ProtNLM"/>
    </source>
</evidence>
<dbReference type="AlphaFoldDB" id="A0A6N1WXW5"/>
<dbReference type="KEGG" id="aant:HUK68_00495"/>
<evidence type="ECO:0000313" key="2">
    <source>
        <dbReference type="EMBL" id="QKV51488.1"/>
    </source>
</evidence>
<sequence length="255" mass="29056">MLNGRILAAIINAALSLVIAIVISFIVFRIWFPSPLVNLTESTSLYWLVTIINVICGPLLLYIIWNSKKSRRELMLDASVVVAIQLITLVYGVWTIYQIRPVHIVFETDRLRMINAIEIDPDDLAKGPDRWKRLPSMGPELLSTRTPKDGDEMLRSIDLSLAGKEPSLRPEMWEEYGPAKGKVRAASRNLAELVAVYPDKQTEIKRLAQKFKVPHESIVWLPFTSVRSMDWVALIDARNMEPFTYIPGDGFIPRR</sequence>
<evidence type="ECO:0000313" key="3">
    <source>
        <dbReference type="Proteomes" id="UP000509579"/>
    </source>
</evidence>
<evidence type="ECO:0000256" key="1">
    <source>
        <dbReference type="SAM" id="Phobius"/>
    </source>
</evidence>
<gene>
    <name evidence="2" type="ORF">HUK68_00495</name>
</gene>
<keyword evidence="3" id="KW-1185">Reference proteome</keyword>
<organism evidence="2 3">
    <name type="scientific">Comamonas antarctica</name>
    <dbReference type="NCBI Taxonomy" id="2743470"/>
    <lineage>
        <taxon>Bacteria</taxon>
        <taxon>Pseudomonadati</taxon>
        <taxon>Pseudomonadota</taxon>
        <taxon>Betaproteobacteria</taxon>
        <taxon>Burkholderiales</taxon>
        <taxon>Comamonadaceae</taxon>
        <taxon>Comamonas</taxon>
    </lineage>
</organism>
<keyword evidence="1" id="KW-0472">Membrane</keyword>
<accession>A0A6N1WXW5</accession>